<evidence type="ECO:0000313" key="2">
    <source>
        <dbReference type="EMBL" id="TPX47031.1"/>
    </source>
</evidence>
<gene>
    <name evidence="2" type="ORF">SeLEV6574_g02886</name>
</gene>
<dbReference type="VEuPathDB" id="FungiDB:SeMB42_g07778"/>
<name>A0A507D6M1_9FUNG</name>
<reference evidence="2 3" key="1">
    <citation type="journal article" date="2019" name="Sci. Rep.">
        <title>Comparative genomics of chytrid fungi reveal insights into the obligate biotrophic and pathogenic lifestyle of Synchytrium endobioticum.</title>
        <authorList>
            <person name="van de Vossenberg B.T.L.H."/>
            <person name="Warris S."/>
            <person name="Nguyen H.D.T."/>
            <person name="van Gent-Pelzer M.P.E."/>
            <person name="Joly D.L."/>
            <person name="van de Geest H.C."/>
            <person name="Bonants P.J.M."/>
            <person name="Smith D.S."/>
            <person name="Levesque C.A."/>
            <person name="van der Lee T.A.J."/>
        </authorList>
    </citation>
    <scope>NUCLEOTIDE SEQUENCE [LARGE SCALE GENOMIC DNA]</scope>
    <source>
        <strain evidence="2 3">LEV6574</strain>
    </source>
</reference>
<dbReference type="PANTHER" id="PTHR12697">
    <property type="entry name" value="PBS LYASE HEAT-LIKE PROTEIN"/>
    <property type="match status" value="1"/>
</dbReference>
<evidence type="ECO:0000256" key="1">
    <source>
        <dbReference type="SAM" id="MobiDB-lite"/>
    </source>
</evidence>
<dbReference type="Proteomes" id="UP000320475">
    <property type="component" value="Unassembled WGS sequence"/>
</dbReference>
<feature type="region of interest" description="Disordered" evidence="1">
    <location>
        <begin position="337"/>
        <end position="361"/>
    </location>
</feature>
<accession>A0A507D6M1</accession>
<dbReference type="InterPro" id="IPR011989">
    <property type="entry name" value="ARM-like"/>
</dbReference>
<organism evidence="2 3">
    <name type="scientific">Synchytrium endobioticum</name>
    <dbReference type="NCBI Taxonomy" id="286115"/>
    <lineage>
        <taxon>Eukaryota</taxon>
        <taxon>Fungi</taxon>
        <taxon>Fungi incertae sedis</taxon>
        <taxon>Chytridiomycota</taxon>
        <taxon>Chytridiomycota incertae sedis</taxon>
        <taxon>Chytridiomycetes</taxon>
        <taxon>Synchytriales</taxon>
        <taxon>Synchytriaceae</taxon>
        <taxon>Synchytrium</taxon>
    </lineage>
</organism>
<dbReference type="GO" id="GO:0019135">
    <property type="term" value="F:deoxyhypusine monooxygenase activity"/>
    <property type="evidence" value="ECO:0007669"/>
    <property type="project" value="TreeGrafter"/>
</dbReference>
<comment type="caution">
    <text evidence="2">The sequence shown here is derived from an EMBL/GenBank/DDBJ whole genome shotgun (WGS) entry which is preliminary data.</text>
</comment>
<dbReference type="InterPro" id="IPR036652">
    <property type="entry name" value="YjeF_N_dom_sf"/>
</dbReference>
<feature type="region of interest" description="Disordered" evidence="1">
    <location>
        <begin position="126"/>
        <end position="201"/>
    </location>
</feature>
<dbReference type="InterPro" id="IPR016024">
    <property type="entry name" value="ARM-type_fold"/>
</dbReference>
<protein>
    <submittedName>
        <fullName evidence="2">Uncharacterized protein</fullName>
    </submittedName>
</protein>
<proteinExistence type="predicted"/>
<dbReference type="Gene3D" id="1.25.10.10">
    <property type="entry name" value="Leucine-rich Repeat Variant"/>
    <property type="match status" value="1"/>
</dbReference>
<dbReference type="AlphaFoldDB" id="A0A507D6M1"/>
<dbReference type="SUPFAM" id="SSF48371">
    <property type="entry name" value="ARM repeat"/>
    <property type="match status" value="1"/>
</dbReference>
<evidence type="ECO:0000313" key="3">
    <source>
        <dbReference type="Proteomes" id="UP000320475"/>
    </source>
</evidence>
<dbReference type="Pfam" id="PF13646">
    <property type="entry name" value="HEAT_2"/>
    <property type="match status" value="1"/>
</dbReference>
<dbReference type="SUPFAM" id="SSF64153">
    <property type="entry name" value="YjeF N-terminal domain-like"/>
    <property type="match status" value="1"/>
</dbReference>
<sequence length="906" mass="96347">MDPALGGFSLYQLMEMAAFSVACSISQVYDKKTHPRILVCVGPGMPLWPLAMTVKSPKECWDNNIAAPQLEFKFDQDVLQTFRVGGAGLFQVPPYARNAACRPHGTSRLNIDRLQKSKERRLKTLVDIAGERQDGSTARNAAKPEWRNGPASRQTANRRPPIRSERNRSNSDAGGSDADDGSSRPASSHGQSRAPAPDAVKDHAQEHVLSNGVVRLLRRLAKTDAPQPPTAAAAAAGPKSKAACVVSQQQAEKRLKYILNGPPDVIEDAPAGIQPNPDFASVQIINAAKRRLHRRRANPVCAGTVGLPREHSSRVGIKLVIPEAMDKDEDQGRDTLEERLGLSPAGGTTSTADGDEDRCSPGCVESMPSVRFSTMNTPLPLPHAVAPRTERRVVHLSILKHLAQQHAKDVASADASDILARIRSATMPFECLPGRIPDIVADALSSALRPCMPGPVRVEAARLISRHALFASSPLLASNEHLPGCLKKLLASATDRATAAMALCKLGWMDGDTVTALCDALAPPDILALVSGAMHSRADSPAHAGLLDALAAAAGDTNWRVRTHAALLFGEWVRTLCSDAANDIQTATPDDAPAPPPLSVSHSINTCVSALARLAWTDWSPHVRRTALAALETSPDGALTPTMLQSAAHRKEEVRVHVFQLLASRPTKQADPRLVSCLLSALNDVCTAVRCAACQACGNMVFDDRHALCSALIQQLQDHHARVRVAAAGALASIAAGAQSLLSLREPLVFARDYDSSPDVRGAAAQALLAIQTQGGMGPGALYADGLGTGGLQHGSTVRTSAGGRLSGAAGYALVEADTADLQMRRDAHTLQHQKPPRLQVIGEVIGDEIYNMDNDAVYDGAELLKRSAMACAKNPVSSYLQEPDAKCVERTARLGPYAALAARML</sequence>
<dbReference type="EMBL" id="QEAM01000087">
    <property type="protein sequence ID" value="TPX47031.1"/>
    <property type="molecule type" value="Genomic_DNA"/>
</dbReference>
<dbReference type="PANTHER" id="PTHR12697:SF20">
    <property type="entry name" value="HEAT REPEAT-CONTAINING PROTEIN 4"/>
    <property type="match status" value="1"/>
</dbReference>